<comment type="caution">
    <text evidence="3">The sequence shown here is derived from an EMBL/GenBank/DDBJ whole genome shotgun (WGS) entry which is preliminary data.</text>
</comment>
<dbReference type="Proteomes" id="UP000246991">
    <property type="component" value="Unassembled WGS sequence"/>
</dbReference>
<feature type="region of interest" description="Disordered" evidence="1">
    <location>
        <begin position="205"/>
        <end position="238"/>
    </location>
</feature>
<evidence type="ECO:0000256" key="1">
    <source>
        <dbReference type="SAM" id="MobiDB-lite"/>
    </source>
</evidence>
<reference evidence="3 4" key="1">
    <citation type="submission" date="2018-03" db="EMBL/GenBank/DDBJ databases">
        <title>Genomes of Pezizomycetes fungi and the evolution of truffles.</title>
        <authorList>
            <person name="Murat C."/>
            <person name="Payen T."/>
            <person name="Noel B."/>
            <person name="Kuo A."/>
            <person name="Martin F.M."/>
        </authorList>
    </citation>
    <scope>NUCLEOTIDE SEQUENCE [LARGE SCALE GENOMIC DNA]</scope>
    <source>
        <strain evidence="3">091103-1</strain>
    </source>
</reference>
<accession>A0A317STW0</accession>
<sequence length="238" mass="25275">MQTLQLLFILPFVQYTAPAPLPNKLIGRIRPHSHYRNHPRSTDQSPQFGDPPIYGSGPGDFCDPPTTITVTAPGPAAAVGGAQSEPVTSTVTVTAKGNVKPERAITVTMETRTVVLPGSTETVTMRATGSEATATGETSEVTVIVSAQNVGGVPSTITIYSTSIITVGDPVNAGESMPTLNAGATTPLAPASDISQCLYFNRRACSRPDPHRRDTHGIRLPYRGFNRRQQPQGVLKDK</sequence>
<name>A0A317STW0_9PEZI</name>
<organism evidence="3 4">
    <name type="scientific">Tuber magnatum</name>
    <name type="common">white Piedmont truffle</name>
    <dbReference type="NCBI Taxonomy" id="42249"/>
    <lineage>
        <taxon>Eukaryota</taxon>
        <taxon>Fungi</taxon>
        <taxon>Dikarya</taxon>
        <taxon>Ascomycota</taxon>
        <taxon>Pezizomycotina</taxon>
        <taxon>Pezizomycetes</taxon>
        <taxon>Pezizales</taxon>
        <taxon>Tuberaceae</taxon>
        <taxon>Tuber</taxon>
    </lineage>
</organism>
<evidence type="ECO:0000313" key="4">
    <source>
        <dbReference type="Proteomes" id="UP000246991"/>
    </source>
</evidence>
<feature type="compositionally biased region" description="Basic and acidic residues" evidence="1">
    <location>
        <begin position="206"/>
        <end position="217"/>
    </location>
</feature>
<feature type="region of interest" description="Disordered" evidence="1">
    <location>
        <begin position="32"/>
        <end position="67"/>
    </location>
</feature>
<dbReference type="OrthoDB" id="5409012at2759"/>
<keyword evidence="2" id="KW-0732">Signal</keyword>
<keyword evidence="4" id="KW-1185">Reference proteome</keyword>
<dbReference type="AlphaFoldDB" id="A0A317STW0"/>
<gene>
    <name evidence="3" type="ORF">C7212DRAFT_351905</name>
</gene>
<evidence type="ECO:0000256" key="2">
    <source>
        <dbReference type="SAM" id="SignalP"/>
    </source>
</evidence>
<evidence type="ECO:0000313" key="3">
    <source>
        <dbReference type="EMBL" id="PWW76551.1"/>
    </source>
</evidence>
<feature type="chain" id="PRO_5016419095" evidence="2">
    <location>
        <begin position="19"/>
        <end position="238"/>
    </location>
</feature>
<feature type="signal peptide" evidence="2">
    <location>
        <begin position="1"/>
        <end position="18"/>
    </location>
</feature>
<proteinExistence type="predicted"/>
<protein>
    <submittedName>
        <fullName evidence="3">Uncharacterized protein</fullName>
    </submittedName>
</protein>
<dbReference type="EMBL" id="PYWC01000032">
    <property type="protein sequence ID" value="PWW76551.1"/>
    <property type="molecule type" value="Genomic_DNA"/>
</dbReference>